<dbReference type="SMART" id="SM00297">
    <property type="entry name" value="BROMO"/>
    <property type="match status" value="2"/>
</dbReference>
<evidence type="ECO:0000256" key="1">
    <source>
        <dbReference type="ARBA" id="ARBA00022737"/>
    </source>
</evidence>
<feature type="compositionally biased region" description="Basic residues" evidence="4">
    <location>
        <begin position="642"/>
        <end position="657"/>
    </location>
</feature>
<feature type="compositionally biased region" description="Polar residues" evidence="4">
    <location>
        <begin position="57"/>
        <end position="68"/>
    </location>
</feature>
<feature type="compositionally biased region" description="Basic residues" evidence="4">
    <location>
        <begin position="741"/>
        <end position="751"/>
    </location>
</feature>
<dbReference type="CDD" id="cd05498">
    <property type="entry name" value="Bromo_Brdt_II_like"/>
    <property type="match status" value="1"/>
</dbReference>
<reference evidence="7 8" key="1">
    <citation type="submission" date="2023-04" db="EMBL/GenBank/DDBJ databases">
        <title>Genome of Basidiobolus ranarum AG-B5.</title>
        <authorList>
            <person name="Stajich J.E."/>
            <person name="Carter-House D."/>
            <person name="Gryganskyi A."/>
        </authorList>
    </citation>
    <scope>NUCLEOTIDE SEQUENCE [LARGE SCALE GENOMIC DNA]</scope>
    <source>
        <strain evidence="7 8">AG-B5</strain>
    </source>
</reference>
<accession>A0ABR2W0E9</accession>
<dbReference type="Gene3D" id="1.20.920.10">
    <property type="entry name" value="Bromodomain-like"/>
    <property type="match status" value="2"/>
</dbReference>
<dbReference type="InterPro" id="IPR050935">
    <property type="entry name" value="Bromo_chromatin_reader"/>
</dbReference>
<feature type="region of interest" description="Disordered" evidence="4">
    <location>
        <begin position="393"/>
        <end position="443"/>
    </location>
</feature>
<evidence type="ECO:0000259" key="5">
    <source>
        <dbReference type="PROSITE" id="PS50014"/>
    </source>
</evidence>
<evidence type="ECO:0000313" key="8">
    <source>
        <dbReference type="Proteomes" id="UP001479436"/>
    </source>
</evidence>
<feature type="compositionally biased region" description="Basic and acidic residues" evidence="4">
    <location>
        <begin position="753"/>
        <end position="786"/>
    </location>
</feature>
<evidence type="ECO:0000256" key="2">
    <source>
        <dbReference type="ARBA" id="ARBA00023117"/>
    </source>
</evidence>
<feature type="compositionally biased region" description="Low complexity" evidence="4">
    <location>
        <begin position="220"/>
        <end position="233"/>
    </location>
</feature>
<evidence type="ECO:0000313" key="7">
    <source>
        <dbReference type="EMBL" id="KAK9712288.1"/>
    </source>
</evidence>
<feature type="compositionally biased region" description="Low complexity" evidence="4">
    <location>
        <begin position="147"/>
        <end position="164"/>
    </location>
</feature>
<dbReference type="InterPro" id="IPR043509">
    <property type="entry name" value="Bromo_Brdt_II"/>
</dbReference>
<feature type="region of interest" description="Disordered" evidence="4">
    <location>
        <begin position="40"/>
        <end position="254"/>
    </location>
</feature>
<dbReference type="Pfam" id="PF00439">
    <property type="entry name" value="Bromodomain"/>
    <property type="match status" value="2"/>
</dbReference>
<evidence type="ECO:0000259" key="6">
    <source>
        <dbReference type="PROSITE" id="PS51525"/>
    </source>
</evidence>
<feature type="region of interest" description="Disordered" evidence="4">
    <location>
        <begin position="606"/>
        <end position="671"/>
    </location>
</feature>
<dbReference type="PROSITE" id="PS50014">
    <property type="entry name" value="BROMODOMAIN_2"/>
    <property type="match status" value="2"/>
</dbReference>
<evidence type="ECO:0008006" key="9">
    <source>
        <dbReference type="Google" id="ProtNLM"/>
    </source>
</evidence>
<feature type="domain" description="Bromo" evidence="5">
    <location>
        <begin position="301"/>
        <end position="373"/>
    </location>
</feature>
<feature type="domain" description="NET" evidence="6">
    <location>
        <begin position="662"/>
        <end position="745"/>
    </location>
</feature>
<sequence length="815" mass="91682">MISMANSLELKAYPVEEMSLESGPEVKTFTEFPKTNSVELNVGRSSPITPTDMVSEVLQSNETNSDSGSLEKDKSIKETESEILDEHMDLVEVSHTDKNNSPENDLSEVDIHMSDVVSGPSITIDDNSLVETSEFKPSTESEQVPLSPTKSDSISKSSTDAITTELNPQTQDIVDTTLESNCVPEPQLDEPTKTDKLHSSESEKQVPDVAPTMEPKEEPVATSVSSALTSTPPFSDSRSHKRPSYDDPSLKRSHKMSRLSEIEHAKALVGTFASTAVSPPRRPNITREQLKYCSAILKALKRHRDAGPFLKPVDHVKMQIPDYPKIVKNPMDLSTIEKKLNNNQYITVDDFVTDVRQVFENCYLYNGRESIVSTFAQNLEKVFNNQLRKMPQATPKIVESTKDESYSEGRPRSRPRSNSRRSSIGSKGRRESQSSITSTKRGSLKNPLHDVHYKFCMSVIKEFFKKTHSHYAYPFLEPVDWKSLDIPDYLSIIKHPMDASTIKRNLESGLYSTTEEFEADVRLMFRNCYKYNPPKTPVYTMGQTLENIFNAKWAQKPSLPPPKEPTPEPEPEEFSEQESSDEEDDKHAQQIAELERHLEFMSKQLASMKGAAREKKKKEKVKTPVKTKTQASKAPKVTKTPKSSKTKTTPKSRSRKPSAHEYSTDDEKYPEITFEQKRELSDSINLLPGEKLNTVVSIIHSSMPHLKDTSGQEEIELDIDSLDHRTLYKLYKFVRTNVAPKRAKPARKNSRPHFSEEEQARKIHELEENLRKFESAESHSSAKADLMDDDNSGSSSSSSGSSSSGSDSDTGSESN</sequence>
<feature type="compositionally biased region" description="Acidic residues" evidence="4">
    <location>
        <begin position="567"/>
        <end position="584"/>
    </location>
</feature>
<evidence type="ECO:0000256" key="3">
    <source>
        <dbReference type="PROSITE-ProRule" id="PRU00035"/>
    </source>
</evidence>
<feature type="compositionally biased region" description="Polar residues" evidence="4">
    <location>
        <begin position="40"/>
        <end position="49"/>
    </location>
</feature>
<feature type="compositionally biased region" description="Polar residues" evidence="4">
    <location>
        <begin position="165"/>
        <end position="180"/>
    </location>
</feature>
<feature type="compositionally biased region" description="Polar residues" evidence="4">
    <location>
        <begin position="120"/>
        <end position="132"/>
    </location>
</feature>
<dbReference type="EMBL" id="JASJQH010007224">
    <property type="protein sequence ID" value="KAK9712288.1"/>
    <property type="molecule type" value="Genomic_DNA"/>
</dbReference>
<keyword evidence="1" id="KW-0677">Repeat</keyword>
<feature type="compositionally biased region" description="Basic and acidic residues" evidence="4">
    <location>
        <begin position="658"/>
        <end position="671"/>
    </location>
</feature>
<feature type="compositionally biased region" description="Basic and acidic residues" evidence="4">
    <location>
        <begin position="69"/>
        <end position="100"/>
    </location>
</feature>
<feature type="compositionally biased region" description="Basic and acidic residues" evidence="4">
    <location>
        <begin position="399"/>
        <end position="411"/>
    </location>
</feature>
<protein>
    <recommendedName>
        <fullName evidence="9">Bromodomain-containing protein</fullName>
    </recommendedName>
</protein>
<feature type="domain" description="Bromo" evidence="5">
    <location>
        <begin position="467"/>
        <end position="539"/>
    </location>
</feature>
<feature type="compositionally biased region" description="Basic and acidic residues" evidence="4">
    <location>
        <begin position="190"/>
        <end position="206"/>
    </location>
</feature>
<feature type="region of interest" description="Disordered" evidence="4">
    <location>
        <begin position="740"/>
        <end position="815"/>
    </location>
</feature>
<feature type="region of interest" description="Disordered" evidence="4">
    <location>
        <begin position="555"/>
        <end position="589"/>
    </location>
</feature>
<name>A0ABR2W0E9_9FUNG</name>
<dbReference type="InterPro" id="IPR001487">
    <property type="entry name" value="Bromodomain"/>
</dbReference>
<dbReference type="PRINTS" id="PR00503">
    <property type="entry name" value="BROMODOMAIN"/>
</dbReference>
<dbReference type="Gene3D" id="1.20.1270.220">
    <property type="match status" value="1"/>
</dbReference>
<dbReference type="PANTHER" id="PTHR22880:SF225">
    <property type="entry name" value="BROMODOMAIN-CONTAINING PROTEIN BET-1-RELATED"/>
    <property type="match status" value="1"/>
</dbReference>
<dbReference type="InterPro" id="IPR038336">
    <property type="entry name" value="NET_sf"/>
</dbReference>
<dbReference type="InterPro" id="IPR018359">
    <property type="entry name" value="Bromodomain_CS"/>
</dbReference>
<evidence type="ECO:0000256" key="4">
    <source>
        <dbReference type="SAM" id="MobiDB-lite"/>
    </source>
</evidence>
<feature type="compositionally biased region" description="Low complexity" evidence="4">
    <location>
        <begin position="626"/>
        <end position="641"/>
    </location>
</feature>
<dbReference type="SUPFAM" id="SSF47370">
    <property type="entry name" value="Bromodomain"/>
    <property type="match status" value="2"/>
</dbReference>
<dbReference type="PANTHER" id="PTHR22880">
    <property type="entry name" value="FALZ-RELATED BROMODOMAIN-CONTAINING PROTEINS"/>
    <property type="match status" value="1"/>
</dbReference>
<dbReference type="Pfam" id="PF17035">
    <property type="entry name" value="BET"/>
    <property type="match status" value="1"/>
</dbReference>
<keyword evidence="8" id="KW-1185">Reference proteome</keyword>
<feature type="compositionally biased region" description="Basic residues" evidence="4">
    <location>
        <begin position="614"/>
        <end position="625"/>
    </location>
</feature>
<dbReference type="InterPro" id="IPR027353">
    <property type="entry name" value="NET_dom"/>
</dbReference>
<dbReference type="InterPro" id="IPR036427">
    <property type="entry name" value="Bromodomain-like_sf"/>
</dbReference>
<comment type="caution">
    <text evidence="7">The sequence shown here is derived from an EMBL/GenBank/DDBJ whole genome shotgun (WGS) entry which is preliminary data.</text>
</comment>
<dbReference type="PROSITE" id="PS51525">
    <property type="entry name" value="NET"/>
    <property type="match status" value="1"/>
</dbReference>
<dbReference type="Proteomes" id="UP001479436">
    <property type="component" value="Unassembled WGS sequence"/>
</dbReference>
<dbReference type="PROSITE" id="PS00633">
    <property type="entry name" value="BROMODOMAIN_1"/>
    <property type="match status" value="1"/>
</dbReference>
<organism evidence="7 8">
    <name type="scientific">Basidiobolus ranarum</name>
    <dbReference type="NCBI Taxonomy" id="34480"/>
    <lineage>
        <taxon>Eukaryota</taxon>
        <taxon>Fungi</taxon>
        <taxon>Fungi incertae sedis</taxon>
        <taxon>Zoopagomycota</taxon>
        <taxon>Entomophthoromycotina</taxon>
        <taxon>Basidiobolomycetes</taxon>
        <taxon>Basidiobolales</taxon>
        <taxon>Basidiobolaceae</taxon>
        <taxon>Basidiobolus</taxon>
    </lineage>
</organism>
<feature type="compositionally biased region" description="Low complexity" evidence="4">
    <location>
        <begin position="792"/>
        <end position="815"/>
    </location>
</feature>
<keyword evidence="2 3" id="KW-0103">Bromodomain</keyword>
<proteinExistence type="predicted"/>
<gene>
    <name evidence="7" type="ORF">K7432_007222</name>
</gene>